<comment type="caution">
    <text evidence="1">The sequence shown here is derived from an EMBL/GenBank/DDBJ whole genome shotgun (WGS) entry which is preliminary data.</text>
</comment>
<gene>
    <name evidence="1" type="ORF">CDN99_04155</name>
</gene>
<sequence>MTFDLQPIPVAAEADAPAILSASIEPRLSPAAKLLRAYAAKRYMRLGGQVNDGDLLVAVTGVAGLTEATWPDVLRLVLNLHQRGASLPEILWRLEVLEGAYDRLHPGPMLVNPFVAARVSVAARQNW</sequence>
<evidence type="ECO:0000313" key="2">
    <source>
        <dbReference type="Proteomes" id="UP000197468"/>
    </source>
</evidence>
<organism evidence="1 2">
    <name type="scientific">Roseateles aquatilis</name>
    <dbReference type="NCBI Taxonomy" id="431061"/>
    <lineage>
        <taxon>Bacteria</taxon>
        <taxon>Pseudomonadati</taxon>
        <taxon>Pseudomonadota</taxon>
        <taxon>Betaproteobacteria</taxon>
        <taxon>Burkholderiales</taxon>
        <taxon>Sphaerotilaceae</taxon>
        <taxon>Roseateles</taxon>
    </lineage>
</organism>
<accession>A0A246JLY4</accession>
<evidence type="ECO:0000313" key="1">
    <source>
        <dbReference type="EMBL" id="OWQ93658.1"/>
    </source>
</evidence>
<name>A0A246JLY4_9BURK</name>
<reference evidence="1 2" key="1">
    <citation type="journal article" date="2008" name="Int. J. Syst. Evol. Microbiol.">
        <title>Description of Roseateles aquatilis sp. nov. and Roseateles terrae sp. nov., in the class Betaproteobacteria, and emended description of the genus Roseateles.</title>
        <authorList>
            <person name="Gomila M."/>
            <person name="Bowien B."/>
            <person name="Falsen E."/>
            <person name="Moore E.R."/>
            <person name="Lalucat J."/>
        </authorList>
    </citation>
    <scope>NUCLEOTIDE SEQUENCE [LARGE SCALE GENOMIC DNA]</scope>
    <source>
        <strain evidence="1 2">CCUG 48205</strain>
    </source>
</reference>
<dbReference type="AlphaFoldDB" id="A0A246JLY4"/>
<dbReference type="Proteomes" id="UP000197468">
    <property type="component" value="Unassembled WGS sequence"/>
</dbReference>
<protein>
    <submittedName>
        <fullName evidence="1">Uncharacterized protein</fullName>
    </submittedName>
</protein>
<dbReference type="RefSeq" id="WP_088382803.1">
    <property type="nucleotide sequence ID" value="NZ_NIOF01000001.1"/>
</dbReference>
<proteinExistence type="predicted"/>
<dbReference type="EMBL" id="NIOF01000001">
    <property type="protein sequence ID" value="OWQ93658.1"/>
    <property type="molecule type" value="Genomic_DNA"/>
</dbReference>
<keyword evidence="2" id="KW-1185">Reference proteome</keyword>